<feature type="transmembrane region" description="Helical" evidence="1">
    <location>
        <begin position="88"/>
        <end position="109"/>
    </location>
</feature>
<gene>
    <name evidence="2" type="ORF">JEOSCH030_00705</name>
</gene>
<sequence>MIKNIIKTISLSVGIGSFIFLFSLMTIEPSKTILSVWIASALIGIASILYYTKVPKVIATVVQLVVGITAFTIVAIMNRWITMTITNIILYAGAILAIMIIIQLIFYLVSLSDSKQINQRLEEK</sequence>
<dbReference type="InterPro" id="IPR021560">
    <property type="entry name" value="DUF3021"/>
</dbReference>
<keyword evidence="3" id="KW-1185">Reference proteome</keyword>
<evidence type="ECO:0000256" key="1">
    <source>
        <dbReference type="SAM" id="Phobius"/>
    </source>
</evidence>
<feature type="transmembrane region" description="Helical" evidence="1">
    <location>
        <begin position="6"/>
        <end position="25"/>
    </location>
</feature>
<name>A0A6V7RBR8_9BACL</name>
<reference evidence="2 3" key="1">
    <citation type="submission" date="2020-07" db="EMBL/GenBank/DDBJ databases">
        <authorList>
            <person name="Criscuolo A."/>
        </authorList>
    </citation>
    <scope>NUCLEOTIDE SEQUENCE [LARGE SCALE GENOMIC DNA]</scope>
    <source>
        <strain evidence="3">CIP 111030</strain>
    </source>
</reference>
<evidence type="ECO:0000313" key="3">
    <source>
        <dbReference type="Proteomes" id="UP000521032"/>
    </source>
</evidence>
<evidence type="ECO:0000313" key="2">
    <source>
        <dbReference type="EMBL" id="CAD2074441.1"/>
    </source>
</evidence>
<keyword evidence="1" id="KW-0812">Transmembrane</keyword>
<dbReference type="Proteomes" id="UP000521032">
    <property type="component" value="Unassembled WGS sequence"/>
</dbReference>
<evidence type="ECO:0008006" key="4">
    <source>
        <dbReference type="Google" id="ProtNLM"/>
    </source>
</evidence>
<proteinExistence type="predicted"/>
<dbReference type="EMBL" id="CAJEWE010000007">
    <property type="protein sequence ID" value="CAD2074441.1"/>
    <property type="molecule type" value="Genomic_DNA"/>
</dbReference>
<dbReference type="Pfam" id="PF11457">
    <property type="entry name" value="DUF3021"/>
    <property type="match status" value="1"/>
</dbReference>
<feature type="transmembrane region" description="Helical" evidence="1">
    <location>
        <begin position="57"/>
        <end position="76"/>
    </location>
</feature>
<keyword evidence="1" id="KW-0472">Membrane</keyword>
<dbReference type="AlphaFoldDB" id="A0A6V7RBR8"/>
<feature type="transmembrane region" description="Helical" evidence="1">
    <location>
        <begin position="32"/>
        <end position="51"/>
    </location>
</feature>
<comment type="caution">
    <text evidence="2">The sequence shown here is derived from an EMBL/GenBank/DDBJ whole genome shotgun (WGS) entry which is preliminary data.</text>
</comment>
<dbReference type="RefSeq" id="WP_186086193.1">
    <property type="nucleotide sequence ID" value="NZ_BMDB01000002.1"/>
</dbReference>
<organism evidence="2 3">
    <name type="scientific">Phocicoccus schoeneichii</name>
    <dbReference type="NCBI Taxonomy" id="1812261"/>
    <lineage>
        <taxon>Bacteria</taxon>
        <taxon>Bacillati</taxon>
        <taxon>Bacillota</taxon>
        <taxon>Bacilli</taxon>
        <taxon>Bacillales</taxon>
        <taxon>Salinicoccaceae</taxon>
        <taxon>Phocicoccus</taxon>
    </lineage>
</organism>
<keyword evidence="1" id="KW-1133">Transmembrane helix</keyword>
<accession>A0A6V7RBR8</accession>
<protein>
    <recommendedName>
        <fullName evidence="4">DUF3021 domain-containing protein</fullName>
    </recommendedName>
</protein>